<dbReference type="AlphaFoldDB" id="A0A6M4GWF5"/>
<evidence type="ECO:0000256" key="1">
    <source>
        <dbReference type="SAM" id="Phobius"/>
    </source>
</evidence>
<keyword evidence="1" id="KW-0472">Membrane</keyword>
<keyword evidence="1" id="KW-1133">Transmembrane helix</keyword>
<feature type="domain" description="Guanylate cyclase" evidence="2">
    <location>
        <begin position="498"/>
        <end position="630"/>
    </location>
</feature>
<evidence type="ECO:0000313" key="4">
    <source>
        <dbReference type="Proteomes" id="UP000501534"/>
    </source>
</evidence>
<dbReference type="GO" id="GO:0004016">
    <property type="term" value="F:adenylate cyclase activity"/>
    <property type="evidence" value="ECO:0007669"/>
    <property type="project" value="UniProtKB-ARBA"/>
</dbReference>
<dbReference type="EMBL" id="CP053069">
    <property type="protein sequence ID" value="QJR11579.1"/>
    <property type="molecule type" value="Genomic_DNA"/>
</dbReference>
<dbReference type="SMART" id="SM00044">
    <property type="entry name" value="CYCc"/>
    <property type="match status" value="1"/>
</dbReference>
<proteinExistence type="predicted"/>
<sequence>MKIGSFIPRFSFRELLRIGIGVLVVLMFVAHEAEWFPMRLITQMELITYDARLRAFMPNRPDSRVVILDIDEKSLNAEGRWPWSRDKLAMMVKQLFDTYKIKVVGFDVAFAEADNSSGLNSLEALGKAELRDTPGYQAFLERARKTLNYDALFAEEVSKYPVVLGFFLGGKTDKSGVLPPPVLNTDALPITDYRHHAASGYSGNIQLLQDAATASGHLYPALDFDGTTRRVPMFMRYDKGYYEAMSLAVTRTYLGNVPVKVRTETRGTKGTGVGWIRELQVGDLTIPLDDSMTALIPYRGANGMFQYVSATDVIHGVKPLTDNKGAPLDLKDKIVILGTSAQGLLDLRATPVREDFPGVEIHANLISGFLDRTIKHRPFEVLGISVLTIVLLGFPFAVLMPRMSALVGTAVMFGLIVAVIGFNVYEWKANNYVLPLAPPLLMLVLLYFINMAWGFFAEARSRRLITGLFGTYVPKELVAEMSKNPGEYSMRGETREMTVLFSDVRDFTSISEGLTAEQLKDMMNAYLTSMTEEVQGHRGTIDKYIGDAIMAFWGAPLPDNEHAKHALETALAMQKKIRDLDESFIKRGWPILHIGVGLNCGPMNVGDMGSAFRRAYTVLGDAVNLAARLEGLTKQYGAKILVSSNIVTAVGGYVYREMDKVRVKGKSEGVAIYEPIGLASEVGDTMMKEIDSWHRALDLYRKAKFEEAKDVIKPLAYANPETKIYKVYLERIIHFRTNPPPANWDGVFTFTTK</sequence>
<feature type="transmembrane region" description="Helical" evidence="1">
    <location>
        <begin position="432"/>
        <end position="456"/>
    </location>
</feature>
<evidence type="ECO:0000259" key="2">
    <source>
        <dbReference type="PROSITE" id="PS50125"/>
    </source>
</evidence>
<dbReference type="PROSITE" id="PS50125">
    <property type="entry name" value="GUANYLATE_CYCLASE_2"/>
    <property type="match status" value="1"/>
</dbReference>
<protein>
    <recommendedName>
        <fullName evidence="2">Guanylate cyclase domain-containing protein</fullName>
    </recommendedName>
</protein>
<dbReference type="InterPro" id="IPR029787">
    <property type="entry name" value="Nucleotide_cyclase"/>
</dbReference>
<dbReference type="Pfam" id="PF05226">
    <property type="entry name" value="CHASE2"/>
    <property type="match status" value="1"/>
</dbReference>
<dbReference type="Proteomes" id="UP000501534">
    <property type="component" value="Chromosome"/>
</dbReference>
<organism evidence="3 4">
    <name type="scientific">Usitatibacter rugosus</name>
    <dbReference type="NCBI Taxonomy" id="2732067"/>
    <lineage>
        <taxon>Bacteria</taxon>
        <taxon>Pseudomonadati</taxon>
        <taxon>Pseudomonadota</taxon>
        <taxon>Betaproteobacteria</taxon>
        <taxon>Nitrosomonadales</taxon>
        <taxon>Usitatibacteraceae</taxon>
        <taxon>Usitatibacter</taxon>
    </lineage>
</organism>
<feature type="transmembrane region" description="Helical" evidence="1">
    <location>
        <begin position="379"/>
        <end position="399"/>
    </location>
</feature>
<dbReference type="KEGG" id="uru:DSM104443_02658"/>
<dbReference type="InterPro" id="IPR007890">
    <property type="entry name" value="CHASE2"/>
</dbReference>
<gene>
    <name evidence="3" type="ORF">DSM104443_02658</name>
</gene>
<evidence type="ECO:0000313" key="3">
    <source>
        <dbReference type="EMBL" id="QJR11579.1"/>
    </source>
</evidence>
<accession>A0A6M4GWF5</accession>
<dbReference type="InterPro" id="IPR050697">
    <property type="entry name" value="Adenylyl/Guanylyl_Cyclase_3/4"/>
</dbReference>
<dbReference type="PANTHER" id="PTHR43081:SF1">
    <property type="entry name" value="ADENYLATE CYCLASE, TERMINAL-DIFFERENTIATION SPECIFIC"/>
    <property type="match status" value="1"/>
</dbReference>
<feature type="transmembrane region" description="Helical" evidence="1">
    <location>
        <begin position="405"/>
        <end position="425"/>
    </location>
</feature>
<keyword evidence="4" id="KW-1185">Reference proteome</keyword>
<dbReference type="SMART" id="SM01080">
    <property type="entry name" value="CHASE2"/>
    <property type="match status" value="1"/>
</dbReference>
<dbReference type="CDD" id="cd07302">
    <property type="entry name" value="CHD"/>
    <property type="match status" value="1"/>
</dbReference>
<dbReference type="GO" id="GO:0035556">
    <property type="term" value="P:intracellular signal transduction"/>
    <property type="evidence" value="ECO:0007669"/>
    <property type="project" value="InterPro"/>
</dbReference>
<feature type="transmembrane region" description="Helical" evidence="1">
    <location>
        <begin position="15"/>
        <end position="36"/>
    </location>
</feature>
<dbReference type="GO" id="GO:0006171">
    <property type="term" value="P:cAMP biosynthetic process"/>
    <property type="evidence" value="ECO:0007669"/>
    <property type="project" value="TreeGrafter"/>
</dbReference>
<name>A0A6M4GWF5_9PROT</name>
<dbReference type="PANTHER" id="PTHR43081">
    <property type="entry name" value="ADENYLATE CYCLASE, TERMINAL-DIFFERENTIATION SPECIFIC-RELATED"/>
    <property type="match status" value="1"/>
</dbReference>
<reference evidence="3 4" key="1">
    <citation type="submission" date="2020-04" db="EMBL/GenBank/DDBJ databases">
        <title>Usitatibacter rugosus gen. nov., sp. nov. and Usitatibacter palustris sp. nov., novel members of Usitatibacteraceae fam. nov. within the order Nitrosomonadales isolated from soil.</title>
        <authorList>
            <person name="Huber K.J."/>
            <person name="Neumann-Schaal M."/>
            <person name="Geppert A."/>
            <person name="Luckner M."/>
            <person name="Wanner G."/>
            <person name="Overmann J."/>
        </authorList>
    </citation>
    <scope>NUCLEOTIDE SEQUENCE [LARGE SCALE GENOMIC DNA]</scope>
    <source>
        <strain evidence="3 4">0125_3</strain>
    </source>
</reference>
<keyword evidence="1" id="KW-0812">Transmembrane</keyword>
<dbReference type="InterPro" id="IPR001054">
    <property type="entry name" value="A/G_cyclase"/>
</dbReference>
<dbReference type="RefSeq" id="WP_246232213.1">
    <property type="nucleotide sequence ID" value="NZ_CP053069.1"/>
</dbReference>
<dbReference type="Gene3D" id="3.30.70.1230">
    <property type="entry name" value="Nucleotide cyclase"/>
    <property type="match status" value="1"/>
</dbReference>
<dbReference type="SUPFAM" id="SSF55073">
    <property type="entry name" value="Nucleotide cyclase"/>
    <property type="match status" value="1"/>
</dbReference>
<dbReference type="Pfam" id="PF00211">
    <property type="entry name" value="Guanylate_cyc"/>
    <property type="match status" value="1"/>
</dbReference>